<dbReference type="GO" id="GO:0006508">
    <property type="term" value="P:proteolysis"/>
    <property type="evidence" value="ECO:0007669"/>
    <property type="project" value="InterPro"/>
</dbReference>
<reference evidence="3 4" key="1">
    <citation type="submission" date="2018-05" db="EMBL/GenBank/DDBJ databases">
        <title>Rhodobacteraceae gen. nov., sp. nov. isolated from sea water.</title>
        <authorList>
            <person name="Ren Y."/>
        </authorList>
    </citation>
    <scope>NUCLEOTIDE SEQUENCE [LARGE SCALE GENOMIC DNA]</scope>
    <source>
        <strain evidence="3 4">TG-679</strain>
    </source>
</reference>
<dbReference type="Pfam" id="PF00656">
    <property type="entry name" value="Peptidase_C14"/>
    <property type="match status" value="1"/>
</dbReference>
<evidence type="ECO:0000313" key="4">
    <source>
        <dbReference type="Proteomes" id="UP000245680"/>
    </source>
</evidence>
<dbReference type="OrthoDB" id="9816009at2"/>
<dbReference type="InterPro" id="IPR011600">
    <property type="entry name" value="Pept_C14_caspase"/>
</dbReference>
<dbReference type="PANTHER" id="PTHR22576">
    <property type="entry name" value="MUCOSA ASSOCIATED LYMPHOID TISSUE LYMPHOMA TRANSLOCATION PROTEIN 1/PARACASPASE"/>
    <property type="match status" value="1"/>
</dbReference>
<comment type="caution">
    <text evidence="3">The sequence shown here is derived from an EMBL/GenBank/DDBJ whole genome shotgun (WGS) entry which is preliminary data.</text>
</comment>
<evidence type="ECO:0000256" key="1">
    <source>
        <dbReference type="SAM" id="SignalP"/>
    </source>
</evidence>
<keyword evidence="4" id="KW-1185">Reference proteome</keyword>
<dbReference type="SUPFAM" id="SSF52129">
    <property type="entry name" value="Caspase-like"/>
    <property type="match status" value="1"/>
</dbReference>
<feature type="chain" id="PRO_5015853725" description="Caspase family p20 domain-containing protein" evidence="1">
    <location>
        <begin position="19"/>
        <end position="510"/>
    </location>
</feature>
<protein>
    <recommendedName>
        <fullName evidence="2">Caspase family p20 domain-containing protein</fullName>
    </recommendedName>
</protein>
<dbReference type="Proteomes" id="UP000245680">
    <property type="component" value="Unassembled WGS sequence"/>
</dbReference>
<accession>A0A2V2LGC9</accession>
<dbReference type="PROSITE" id="PS50208">
    <property type="entry name" value="CASPASE_P20"/>
    <property type="match status" value="1"/>
</dbReference>
<sequence length="510" mass="54438">MRRALPILLFLCALPCLAAAQDRVALLIGNGGYADDALGLRNPANDVRALDTALTELGFEVRAEVDLGRPAMREALDWLRRAAQEAEVALVFFAGHAVQVGSENLMIGVDLPELSAAAVAGSSVTLTEVLDAVESAGADLALVVLDACRDNPLGAAQVGRAGLSPVSGGLGTLVAYATDPGNVATDGFGDNSTFTEALLDHVATPGIDVRVMFGRVRQQVVRATGGQQVPWVEEAVLGEHYLAAAPPERTPDDEVRIWRAAVAAQTVEGYSDYLGRFPEGIYRIVAGLRIDELQGAALPAAHEVPLTAEQLADARAALEMIGYVVPGAVEVGPGRIRQAFALWRSVQPGGAGDFSTLMREAARTATFVGTYTAGILQTDLRRFASVDEGYRASAENLRIAEADFADDPAAQNALETMRADLGRIGQIRLEVAADLDQSRTYYGDLVTLTVRHLADWMTEAAQPRFASSRGITRLSDRALSDARMFHDHLRMARTAPDGSYAWLAAMLKEF</sequence>
<dbReference type="InterPro" id="IPR001309">
    <property type="entry name" value="Pept_C14_p20"/>
</dbReference>
<dbReference type="Gene3D" id="3.40.50.1460">
    <property type="match status" value="1"/>
</dbReference>
<feature type="domain" description="Caspase family p20" evidence="2">
    <location>
        <begin position="21"/>
        <end position="152"/>
    </location>
</feature>
<dbReference type="RefSeq" id="WP_109809837.1">
    <property type="nucleotide sequence ID" value="NZ_QGKU01000003.1"/>
</dbReference>
<dbReference type="GO" id="GO:0004197">
    <property type="term" value="F:cysteine-type endopeptidase activity"/>
    <property type="evidence" value="ECO:0007669"/>
    <property type="project" value="InterPro"/>
</dbReference>
<keyword evidence="1" id="KW-0732">Signal</keyword>
<dbReference type="EMBL" id="QGKU01000003">
    <property type="protein sequence ID" value="PWR04535.1"/>
    <property type="molecule type" value="Genomic_DNA"/>
</dbReference>
<evidence type="ECO:0000259" key="2">
    <source>
        <dbReference type="PROSITE" id="PS50208"/>
    </source>
</evidence>
<proteinExistence type="predicted"/>
<gene>
    <name evidence="3" type="ORF">DKT77_00785</name>
</gene>
<dbReference type="InterPro" id="IPR052039">
    <property type="entry name" value="Caspase-related_regulators"/>
</dbReference>
<dbReference type="InterPro" id="IPR029030">
    <property type="entry name" value="Caspase-like_dom_sf"/>
</dbReference>
<feature type="signal peptide" evidence="1">
    <location>
        <begin position="1"/>
        <end position="18"/>
    </location>
</feature>
<dbReference type="AlphaFoldDB" id="A0A2V2LGC9"/>
<name>A0A2V2LGC9_9RHOB</name>
<evidence type="ECO:0000313" key="3">
    <source>
        <dbReference type="EMBL" id="PWR04535.1"/>
    </source>
</evidence>
<organism evidence="3 4">
    <name type="scientific">Meridianimarinicoccus roseus</name>
    <dbReference type="NCBI Taxonomy" id="2072018"/>
    <lineage>
        <taxon>Bacteria</taxon>
        <taxon>Pseudomonadati</taxon>
        <taxon>Pseudomonadota</taxon>
        <taxon>Alphaproteobacteria</taxon>
        <taxon>Rhodobacterales</taxon>
        <taxon>Paracoccaceae</taxon>
        <taxon>Meridianimarinicoccus</taxon>
    </lineage>
</organism>
<dbReference type="PANTHER" id="PTHR22576:SF37">
    <property type="entry name" value="MUCOSA-ASSOCIATED LYMPHOID TISSUE LYMPHOMA TRANSLOCATION PROTEIN 1"/>
    <property type="match status" value="1"/>
</dbReference>